<gene>
    <name evidence="1" type="ordered locus">RAM_18515</name>
</gene>
<proteinExistence type="predicted"/>
<reference evidence="1 2" key="1">
    <citation type="journal article" date="2011" name="J. Bacteriol.">
        <title>Whole genome sequence of the rifamycin B-producing strain Amycolatopsis mediterranei S699.</title>
        <authorList>
            <person name="Verma M."/>
            <person name="Kaur J."/>
            <person name="Kumar M."/>
            <person name="Kumari K."/>
            <person name="Saxena A."/>
            <person name="Anand S."/>
            <person name="Nigam A."/>
            <person name="Ravi V."/>
            <person name="Raghuvanshi S."/>
            <person name="Khurana P."/>
            <person name="Tyagi A.K."/>
            <person name="Khurana J.P."/>
            <person name="Lal R."/>
        </authorList>
    </citation>
    <scope>NUCLEOTIDE SEQUENCE [LARGE SCALE GENOMIC DNA]</scope>
    <source>
        <strain evidence="1 2">S699</strain>
    </source>
</reference>
<dbReference type="Proteomes" id="UP000006138">
    <property type="component" value="Chromosome"/>
</dbReference>
<dbReference type="KEGG" id="amn:RAM_18515"/>
<accession>A0A9R0U8V9</accession>
<name>A0A9R0U8V9_AMYMS</name>
<keyword evidence="2" id="KW-1185">Reference proteome</keyword>
<protein>
    <submittedName>
        <fullName evidence="1">Uncharacterized protein</fullName>
    </submittedName>
</protein>
<evidence type="ECO:0000313" key="1">
    <source>
        <dbReference type="EMBL" id="AEK42189.1"/>
    </source>
</evidence>
<evidence type="ECO:0000313" key="2">
    <source>
        <dbReference type="Proteomes" id="UP000006138"/>
    </source>
</evidence>
<sequence length="29" mass="3375">MLDGEIVVHNDAGQIDFGLLQERRCRYLL</sequence>
<organism evidence="1 2">
    <name type="scientific">Amycolatopsis mediterranei (strain S699)</name>
    <name type="common">Nocardia mediterranei</name>
    <dbReference type="NCBI Taxonomy" id="713604"/>
    <lineage>
        <taxon>Bacteria</taxon>
        <taxon>Bacillati</taxon>
        <taxon>Actinomycetota</taxon>
        <taxon>Actinomycetes</taxon>
        <taxon>Pseudonocardiales</taxon>
        <taxon>Pseudonocardiaceae</taxon>
        <taxon>Amycolatopsis</taxon>
    </lineage>
</organism>
<dbReference type="AlphaFoldDB" id="A0A9R0U8V9"/>
<dbReference type="EMBL" id="CP002896">
    <property type="protein sequence ID" value="AEK42189.1"/>
    <property type="molecule type" value="Genomic_DNA"/>
</dbReference>